<evidence type="ECO:0000313" key="4">
    <source>
        <dbReference type="EMBL" id="CUV10524.1"/>
    </source>
</evidence>
<dbReference type="PANTHER" id="PTHR11715">
    <property type="entry name" value="GLYCINE CLEAVAGE SYSTEM H PROTEIN"/>
    <property type="match status" value="1"/>
</dbReference>
<evidence type="ECO:0000256" key="2">
    <source>
        <dbReference type="ARBA" id="ARBA00022823"/>
    </source>
</evidence>
<protein>
    <submittedName>
        <fullName evidence="4">Glycine cleavage system H protein</fullName>
    </submittedName>
</protein>
<evidence type="ECO:0000259" key="3">
    <source>
        <dbReference type="PROSITE" id="PS50968"/>
    </source>
</evidence>
<organism evidence="4">
    <name type="scientific">hydrothermal vent metagenome</name>
    <dbReference type="NCBI Taxonomy" id="652676"/>
    <lineage>
        <taxon>unclassified sequences</taxon>
        <taxon>metagenomes</taxon>
        <taxon>ecological metagenomes</taxon>
    </lineage>
</organism>
<dbReference type="SUPFAM" id="SSF51230">
    <property type="entry name" value="Single hybrid motif"/>
    <property type="match status" value="1"/>
</dbReference>
<dbReference type="InterPro" id="IPR002930">
    <property type="entry name" value="GCV_H"/>
</dbReference>
<keyword evidence="2" id="KW-0450">Lipoyl</keyword>
<dbReference type="NCBIfam" id="TIGR00527">
    <property type="entry name" value="gcvH"/>
    <property type="match status" value="1"/>
</dbReference>
<sequence length="125" mass="13411">MNAPTDLLYTSDHEWVSVVGNVATIGITDFAQGELGDIVFVEFPELNSTVEKGQSAGSIEAVKTVADLYMPISGTVIAVNENLDNNPEAVNDTPYGDGWMVKIEIANQDEISDLLTATAYDDLIS</sequence>
<dbReference type="AlphaFoldDB" id="A0A160VLQ4"/>
<dbReference type="CDD" id="cd06848">
    <property type="entry name" value="GCS_H"/>
    <property type="match status" value="1"/>
</dbReference>
<dbReference type="InterPro" id="IPR011053">
    <property type="entry name" value="Single_hybrid_motif"/>
</dbReference>
<proteinExistence type="inferred from homology"/>
<comment type="similarity">
    <text evidence="1">Belongs to the GcvH family.</text>
</comment>
<dbReference type="Gene3D" id="2.40.50.100">
    <property type="match status" value="1"/>
</dbReference>
<feature type="domain" description="Lipoyl-binding" evidence="3">
    <location>
        <begin position="22"/>
        <end position="104"/>
    </location>
</feature>
<gene>
    <name evidence="4" type="ORF">MGWOODY_Mmi1964</name>
</gene>
<reference evidence="4" key="1">
    <citation type="submission" date="2015-10" db="EMBL/GenBank/DDBJ databases">
        <authorList>
            <person name="Gilbert D.G."/>
        </authorList>
    </citation>
    <scope>NUCLEOTIDE SEQUENCE</scope>
</reference>
<dbReference type="GO" id="GO:0009249">
    <property type="term" value="P:protein lipoylation"/>
    <property type="evidence" value="ECO:0007669"/>
    <property type="project" value="TreeGrafter"/>
</dbReference>
<dbReference type="PANTHER" id="PTHR11715:SF3">
    <property type="entry name" value="GLYCINE CLEAVAGE SYSTEM H PROTEIN-RELATED"/>
    <property type="match status" value="1"/>
</dbReference>
<dbReference type="InterPro" id="IPR000089">
    <property type="entry name" value="Biotin_lipoyl"/>
</dbReference>
<dbReference type="InterPro" id="IPR033753">
    <property type="entry name" value="GCV_H/Fam206"/>
</dbReference>
<dbReference type="EMBL" id="FAXC01000429">
    <property type="protein sequence ID" value="CUV10524.1"/>
    <property type="molecule type" value="Genomic_DNA"/>
</dbReference>
<dbReference type="InterPro" id="IPR017453">
    <property type="entry name" value="GCV_H_sub"/>
</dbReference>
<dbReference type="Pfam" id="PF01597">
    <property type="entry name" value="GCV_H"/>
    <property type="match status" value="1"/>
</dbReference>
<dbReference type="HAMAP" id="MF_00272">
    <property type="entry name" value="GcvH"/>
    <property type="match status" value="1"/>
</dbReference>
<accession>A0A160VLQ4</accession>
<dbReference type="NCBIfam" id="NF002270">
    <property type="entry name" value="PRK01202.1"/>
    <property type="match status" value="1"/>
</dbReference>
<evidence type="ECO:0000256" key="1">
    <source>
        <dbReference type="ARBA" id="ARBA00009249"/>
    </source>
</evidence>
<dbReference type="PROSITE" id="PS00189">
    <property type="entry name" value="LIPOYL"/>
    <property type="match status" value="1"/>
</dbReference>
<dbReference type="GO" id="GO:0005829">
    <property type="term" value="C:cytosol"/>
    <property type="evidence" value="ECO:0007669"/>
    <property type="project" value="TreeGrafter"/>
</dbReference>
<dbReference type="GO" id="GO:0005960">
    <property type="term" value="C:glycine cleavage complex"/>
    <property type="evidence" value="ECO:0007669"/>
    <property type="project" value="InterPro"/>
</dbReference>
<dbReference type="InterPro" id="IPR003016">
    <property type="entry name" value="2-oxoA_DH_lipoyl-BS"/>
</dbReference>
<dbReference type="PROSITE" id="PS50968">
    <property type="entry name" value="BIOTINYL_LIPOYL"/>
    <property type="match status" value="1"/>
</dbReference>
<name>A0A160VLQ4_9ZZZZ</name>
<dbReference type="GO" id="GO:0019464">
    <property type="term" value="P:glycine decarboxylation via glycine cleavage system"/>
    <property type="evidence" value="ECO:0007669"/>
    <property type="project" value="InterPro"/>
</dbReference>